<dbReference type="RefSeq" id="XP_013890602.1">
    <property type="nucleotide sequence ID" value="XM_014035148.1"/>
</dbReference>
<reference evidence="2 3" key="1">
    <citation type="journal article" date="2013" name="BMC Genomics">
        <title>Reconstruction of the lipid metabolism for the microalga Monoraphidium neglectum from its genome sequence reveals characteristics suitable for biofuel production.</title>
        <authorList>
            <person name="Bogen C."/>
            <person name="Al-Dilaimi A."/>
            <person name="Albersmeier A."/>
            <person name="Wichmann J."/>
            <person name="Grundmann M."/>
            <person name="Rupp O."/>
            <person name="Lauersen K.J."/>
            <person name="Blifernez-Klassen O."/>
            <person name="Kalinowski J."/>
            <person name="Goesmann A."/>
            <person name="Mussgnug J.H."/>
            <person name="Kruse O."/>
        </authorList>
    </citation>
    <scope>NUCLEOTIDE SEQUENCE [LARGE SCALE GENOMIC DNA]</scope>
    <source>
        <strain evidence="2 3">SAG 48.87</strain>
    </source>
</reference>
<evidence type="ECO:0000313" key="2">
    <source>
        <dbReference type="EMBL" id="KIY91582.1"/>
    </source>
</evidence>
<gene>
    <name evidence="2" type="ORF">MNEG_16382</name>
</gene>
<accession>A0A0D2IUG9</accession>
<keyword evidence="3" id="KW-1185">Reference proteome</keyword>
<name>A0A0D2IUG9_9CHLO</name>
<organism evidence="2 3">
    <name type="scientific">Monoraphidium neglectum</name>
    <dbReference type="NCBI Taxonomy" id="145388"/>
    <lineage>
        <taxon>Eukaryota</taxon>
        <taxon>Viridiplantae</taxon>
        <taxon>Chlorophyta</taxon>
        <taxon>core chlorophytes</taxon>
        <taxon>Chlorophyceae</taxon>
        <taxon>CS clade</taxon>
        <taxon>Sphaeropleales</taxon>
        <taxon>Selenastraceae</taxon>
        <taxon>Monoraphidium</taxon>
    </lineage>
</organism>
<sequence length="268" mass="27017">MEARARAETDAIISAAPDLVIQCCLPLTLRETLALAHLCSEGRLELGQAARGALVDALAQANLSQHMPSQAAACAALAAGAVLLADPTLGAWGATLLQGAGSSGVLAQAERAAERRAAAAAAAAGAGATAGGDEEMRDAAQPASPAAKAVPQPARDRRAESGPPSPSPQAPPPPQQQHRPWVEQARLAAAGPAGPGGPSGPSGPGAAARALADDLSDLSASVLRRVVSWFQGAPPHRESAEASARRLRRQSLALSLTWRCRGPTSGPR</sequence>
<protein>
    <submittedName>
        <fullName evidence="2">Uncharacterized protein</fullName>
    </submittedName>
</protein>
<feature type="compositionally biased region" description="Pro residues" evidence="1">
    <location>
        <begin position="163"/>
        <end position="175"/>
    </location>
</feature>
<feature type="region of interest" description="Disordered" evidence="1">
    <location>
        <begin position="128"/>
        <end position="209"/>
    </location>
</feature>
<evidence type="ECO:0000256" key="1">
    <source>
        <dbReference type="SAM" id="MobiDB-lite"/>
    </source>
</evidence>
<proteinExistence type="predicted"/>
<dbReference type="KEGG" id="mng:MNEG_16382"/>
<feature type="compositionally biased region" description="Low complexity" evidence="1">
    <location>
        <begin position="139"/>
        <end position="153"/>
    </location>
</feature>
<dbReference type="EMBL" id="KK106517">
    <property type="protein sequence ID" value="KIY91582.1"/>
    <property type="molecule type" value="Genomic_DNA"/>
</dbReference>
<dbReference type="AlphaFoldDB" id="A0A0D2IUG9"/>
<evidence type="ECO:0000313" key="3">
    <source>
        <dbReference type="Proteomes" id="UP000054498"/>
    </source>
</evidence>
<dbReference type="Proteomes" id="UP000054498">
    <property type="component" value="Unassembled WGS sequence"/>
</dbReference>
<feature type="compositionally biased region" description="Gly residues" evidence="1">
    <location>
        <begin position="193"/>
        <end position="203"/>
    </location>
</feature>
<dbReference type="GeneID" id="25734136"/>